<proteinExistence type="predicted"/>
<protein>
    <submittedName>
        <fullName evidence="1">Uncharacterized protein</fullName>
    </submittedName>
</protein>
<keyword evidence="2" id="KW-1185">Reference proteome</keyword>
<dbReference type="AlphaFoldDB" id="A0A9K3EJZ7"/>
<evidence type="ECO:0000313" key="2">
    <source>
        <dbReference type="Proteomes" id="UP000215914"/>
    </source>
</evidence>
<gene>
    <name evidence="1" type="ORF">HanXRQr2_Chr13g0600011</name>
</gene>
<reference evidence="1" key="2">
    <citation type="submission" date="2020-06" db="EMBL/GenBank/DDBJ databases">
        <title>Helianthus annuus Genome sequencing and assembly Release 2.</title>
        <authorList>
            <person name="Gouzy J."/>
            <person name="Langlade N."/>
            <person name="Munos S."/>
        </authorList>
    </citation>
    <scope>NUCLEOTIDE SEQUENCE</scope>
    <source>
        <tissue evidence="1">Leaves</tissue>
    </source>
</reference>
<name>A0A9K3EJZ7_HELAN</name>
<accession>A0A9K3EJZ7</accession>
<reference evidence="1" key="1">
    <citation type="journal article" date="2017" name="Nature">
        <title>The sunflower genome provides insights into oil metabolism, flowering and Asterid evolution.</title>
        <authorList>
            <person name="Badouin H."/>
            <person name="Gouzy J."/>
            <person name="Grassa C.J."/>
            <person name="Murat F."/>
            <person name="Staton S.E."/>
            <person name="Cottret L."/>
            <person name="Lelandais-Briere C."/>
            <person name="Owens G.L."/>
            <person name="Carrere S."/>
            <person name="Mayjonade B."/>
            <person name="Legrand L."/>
            <person name="Gill N."/>
            <person name="Kane N.C."/>
            <person name="Bowers J.E."/>
            <person name="Hubner S."/>
            <person name="Bellec A."/>
            <person name="Berard A."/>
            <person name="Berges H."/>
            <person name="Blanchet N."/>
            <person name="Boniface M.C."/>
            <person name="Brunel D."/>
            <person name="Catrice O."/>
            <person name="Chaidir N."/>
            <person name="Claudel C."/>
            <person name="Donnadieu C."/>
            <person name="Faraut T."/>
            <person name="Fievet G."/>
            <person name="Helmstetter N."/>
            <person name="King M."/>
            <person name="Knapp S.J."/>
            <person name="Lai Z."/>
            <person name="Le Paslier M.C."/>
            <person name="Lippi Y."/>
            <person name="Lorenzon L."/>
            <person name="Mandel J.R."/>
            <person name="Marage G."/>
            <person name="Marchand G."/>
            <person name="Marquand E."/>
            <person name="Bret-Mestries E."/>
            <person name="Morien E."/>
            <person name="Nambeesan S."/>
            <person name="Nguyen T."/>
            <person name="Pegot-Espagnet P."/>
            <person name="Pouilly N."/>
            <person name="Raftis F."/>
            <person name="Sallet E."/>
            <person name="Schiex T."/>
            <person name="Thomas J."/>
            <person name="Vandecasteele C."/>
            <person name="Vares D."/>
            <person name="Vear F."/>
            <person name="Vautrin S."/>
            <person name="Crespi M."/>
            <person name="Mangin B."/>
            <person name="Burke J.M."/>
            <person name="Salse J."/>
            <person name="Munos S."/>
            <person name="Vincourt P."/>
            <person name="Rieseberg L.H."/>
            <person name="Langlade N.B."/>
        </authorList>
    </citation>
    <scope>NUCLEOTIDE SEQUENCE</scope>
    <source>
        <tissue evidence="1">Leaves</tissue>
    </source>
</reference>
<dbReference type="Proteomes" id="UP000215914">
    <property type="component" value="Unassembled WGS sequence"/>
</dbReference>
<dbReference type="EMBL" id="MNCJ02000328">
    <property type="protein sequence ID" value="KAF5774404.1"/>
    <property type="molecule type" value="Genomic_DNA"/>
</dbReference>
<evidence type="ECO:0000313" key="1">
    <source>
        <dbReference type="EMBL" id="KAF5774404.1"/>
    </source>
</evidence>
<dbReference type="Gramene" id="mRNA:HanXRQr2_Chr13g0600011">
    <property type="protein sequence ID" value="mRNA:HanXRQr2_Chr13g0600011"/>
    <property type="gene ID" value="HanXRQr2_Chr13g0600011"/>
</dbReference>
<sequence length="164" mass="17115">MHSTIGDFGELGKLLFGEAPSVVIITDSSIVKVVGVCTNSPFATLPFNSETSTADSASALDSVPLTSTSTIVTDSSIVKVVGVCTNSPFSTRPFNSVTSTGDSSSVLDSVPLTSTSTIVTDSSFITLLFNSRTGTGASSTLSEKLPPSASVDFHRIRRHYRRSS</sequence>
<organism evidence="1 2">
    <name type="scientific">Helianthus annuus</name>
    <name type="common">Common sunflower</name>
    <dbReference type="NCBI Taxonomy" id="4232"/>
    <lineage>
        <taxon>Eukaryota</taxon>
        <taxon>Viridiplantae</taxon>
        <taxon>Streptophyta</taxon>
        <taxon>Embryophyta</taxon>
        <taxon>Tracheophyta</taxon>
        <taxon>Spermatophyta</taxon>
        <taxon>Magnoliopsida</taxon>
        <taxon>eudicotyledons</taxon>
        <taxon>Gunneridae</taxon>
        <taxon>Pentapetalae</taxon>
        <taxon>asterids</taxon>
        <taxon>campanulids</taxon>
        <taxon>Asterales</taxon>
        <taxon>Asteraceae</taxon>
        <taxon>Asteroideae</taxon>
        <taxon>Heliantheae alliance</taxon>
        <taxon>Heliantheae</taxon>
        <taxon>Helianthus</taxon>
    </lineage>
</organism>
<comment type="caution">
    <text evidence="1">The sequence shown here is derived from an EMBL/GenBank/DDBJ whole genome shotgun (WGS) entry which is preliminary data.</text>
</comment>